<feature type="domain" description="RING-CH-type" evidence="5">
    <location>
        <begin position="62"/>
        <end position="122"/>
    </location>
</feature>
<dbReference type="PANTHER" id="PTHR23012:SF175">
    <property type="entry name" value="RING_FYVE_PHD ZINC FINGER SUPERFAMILY PROTEIN"/>
    <property type="match status" value="1"/>
</dbReference>
<dbReference type="PROSITE" id="PS51292">
    <property type="entry name" value="ZF_RING_CH"/>
    <property type="match status" value="1"/>
</dbReference>
<dbReference type="GO" id="GO:0004842">
    <property type="term" value="F:ubiquitin-protein transferase activity"/>
    <property type="evidence" value="ECO:0000318"/>
    <property type="project" value="GO_Central"/>
</dbReference>
<gene>
    <name evidence="6" type="ORF">PRUPE_1G274900</name>
</gene>
<reference evidence="6 7" key="1">
    <citation type="journal article" date="2013" name="Nat. Genet.">
        <title>The high-quality draft genome of peach (Prunus persica) identifies unique patterns of genetic diversity, domestication and genome evolution.</title>
        <authorList>
            <consortium name="International Peach Genome Initiative"/>
            <person name="Verde I."/>
            <person name="Abbott A.G."/>
            <person name="Scalabrin S."/>
            <person name="Jung S."/>
            <person name="Shu S."/>
            <person name="Marroni F."/>
            <person name="Zhebentyayeva T."/>
            <person name="Dettori M.T."/>
            <person name="Grimwood J."/>
            <person name="Cattonaro F."/>
            <person name="Zuccolo A."/>
            <person name="Rossini L."/>
            <person name="Jenkins J."/>
            <person name="Vendramin E."/>
            <person name="Meisel L.A."/>
            <person name="Decroocq V."/>
            <person name="Sosinski B."/>
            <person name="Prochnik S."/>
            <person name="Mitros T."/>
            <person name="Policriti A."/>
            <person name="Cipriani G."/>
            <person name="Dondini L."/>
            <person name="Ficklin S."/>
            <person name="Goodstein D.M."/>
            <person name="Xuan P."/>
            <person name="Del Fabbro C."/>
            <person name="Aramini V."/>
            <person name="Copetti D."/>
            <person name="Gonzalez S."/>
            <person name="Horner D.S."/>
            <person name="Falchi R."/>
            <person name="Lucas S."/>
            <person name="Mica E."/>
            <person name="Maldonado J."/>
            <person name="Lazzari B."/>
            <person name="Bielenberg D."/>
            <person name="Pirona R."/>
            <person name="Miculan M."/>
            <person name="Barakat A."/>
            <person name="Testolin R."/>
            <person name="Stella A."/>
            <person name="Tartarini S."/>
            <person name="Tonutti P."/>
            <person name="Arus P."/>
            <person name="Orellana A."/>
            <person name="Wells C."/>
            <person name="Main D."/>
            <person name="Vizzotto G."/>
            <person name="Silva H."/>
            <person name="Salamini F."/>
            <person name="Schmutz J."/>
            <person name="Morgante M."/>
            <person name="Rokhsar D.S."/>
        </authorList>
    </citation>
    <scope>NUCLEOTIDE SEQUENCE [LARGE SCALE GENOMIC DNA]</scope>
    <source>
        <strain evidence="7">cv. Nemared</strain>
    </source>
</reference>
<protein>
    <recommendedName>
        <fullName evidence="5">RING-CH-type domain-containing protein</fullName>
    </recommendedName>
</protein>
<accession>M5XQH9</accession>
<dbReference type="Pfam" id="PF12906">
    <property type="entry name" value="RINGv"/>
    <property type="match status" value="1"/>
</dbReference>
<dbReference type="EMBL" id="CM007651">
    <property type="protein sequence ID" value="ONI30814.1"/>
    <property type="molecule type" value="Genomic_DNA"/>
</dbReference>
<dbReference type="Gramene" id="ONI30815">
    <property type="protein sequence ID" value="ONI30815"/>
    <property type="gene ID" value="PRUPE_1G274900"/>
</dbReference>
<dbReference type="Gene3D" id="3.30.40.10">
    <property type="entry name" value="Zinc/RING finger domain, C3HC4 (zinc finger)"/>
    <property type="match status" value="1"/>
</dbReference>
<dbReference type="EMBL" id="CM007651">
    <property type="protein sequence ID" value="ONI30815.1"/>
    <property type="molecule type" value="Genomic_DNA"/>
</dbReference>
<keyword evidence="7" id="KW-1185">Reference proteome</keyword>
<evidence type="ECO:0000256" key="2">
    <source>
        <dbReference type="ARBA" id="ARBA00022771"/>
    </source>
</evidence>
<organism evidence="6 7">
    <name type="scientific">Prunus persica</name>
    <name type="common">Peach</name>
    <name type="synonym">Amygdalus persica</name>
    <dbReference type="NCBI Taxonomy" id="3760"/>
    <lineage>
        <taxon>Eukaryota</taxon>
        <taxon>Viridiplantae</taxon>
        <taxon>Streptophyta</taxon>
        <taxon>Embryophyta</taxon>
        <taxon>Tracheophyta</taxon>
        <taxon>Spermatophyta</taxon>
        <taxon>Magnoliopsida</taxon>
        <taxon>eudicotyledons</taxon>
        <taxon>Gunneridae</taxon>
        <taxon>Pentapetalae</taxon>
        <taxon>rosids</taxon>
        <taxon>fabids</taxon>
        <taxon>Rosales</taxon>
        <taxon>Rosaceae</taxon>
        <taxon>Amygdaloideae</taxon>
        <taxon>Amygdaleae</taxon>
        <taxon>Prunus</taxon>
    </lineage>
</organism>
<evidence type="ECO:0000313" key="7">
    <source>
        <dbReference type="Proteomes" id="UP000006882"/>
    </source>
</evidence>
<dbReference type="PANTHER" id="PTHR23012">
    <property type="entry name" value="RING/FYVE/PHD ZINC FINGER DOMAIN-CONTAINING"/>
    <property type="match status" value="1"/>
</dbReference>
<keyword evidence="2" id="KW-0863">Zinc-finger</keyword>
<proteinExistence type="predicted"/>
<keyword evidence="1" id="KW-0479">Metal-binding</keyword>
<keyword evidence="3" id="KW-0862">Zinc</keyword>
<dbReference type="Pfam" id="PF12428">
    <property type="entry name" value="DUF3675"/>
    <property type="match status" value="1"/>
</dbReference>
<dbReference type="SMART" id="SM00744">
    <property type="entry name" value="RINGv"/>
    <property type="match status" value="1"/>
</dbReference>
<dbReference type="eggNOG" id="KOG1609">
    <property type="taxonomic scope" value="Eukaryota"/>
</dbReference>
<feature type="region of interest" description="Disordered" evidence="4">
    <location>
        <begin position="15"/>
        <end position="63"/>
    </location>
</feature>
<evidence type="ECO:0000259" key="5">
    <source>
        <dbReference type="PROSITE" id="PS51292"/>
    </source>
</evidence>
<dbReference type="FunFam" id="3.30.40.10:FF:000146">
    <property type="entry name" value="RING/FYVE/PHD zinc finger protein"/>
    <property type="match status" value="1"/>
</dbReference>
<dbReference type="InterPro" id="IPR013083">
    <property type="entry name" value="Znf_RING/FYVE/PHD"/>
</dbReference>
<dbReference type="InterPro" id="IPR022143">
    <property type="entry name" value="DUF3675"/>
</dbReference>
<reference evidence="6" key="2">
    <citation type="submission" date="2016-12" db="EMBL/GenBank/DDBJ databases">
        <title>WGS assembly of Prunus persica.</title>
        <authorList>
            <person name="Verde I."/>
            <person name="Jenkins J."/>
            <person name="Dondini L."/>
            <person name="Micali S."/>
            <person name="Pagliarani G."/>
            <person name="Vendramin E."/>
            <person name="Paris R."/>
            <person name="Aramini V."/>
            <person name="Gazza L."/>
            <person name="Rossini L."/>
            <person name="Bassi D."/>
            <person name="Troggio M."/>
            <person name="Shu S."/>
            <person name="Grimwood J.H."/>
            <person name="Tartarini S."/>
            <person name="Dettori M.T."/>
            <person name="Schmutz J."/>
        </authorList>
    </citation>
    <scope>NUCLEOTIDE SEQUENCE</scope>
</reference>
<dbReference type="GO" id="GO:0008270">
    <property type="term" value="F:zinc ion binding"/>
    <property type="evidence" value="ECO:0007669"/>
    <property type="project" value="UniProtKB-KW"/>
</dbReference>
<dbReference type="GO" id="GO:0016567">
    <property type="term" value="P:protein ubiquitination"/>
    <property type="evidence" value="ECO:0000318"/>
    <property type="project" value="GO_Central"/>
</dbReference>
<feature type="compositionally biased region" description="Low complexity" evidence="4">
    <location>
        <begin position="44"/>
        <end position="56"/>
    </location>
</feature>
<dbReference type="CDD" id="cd16495">
    <property type="entry name" value="RING_CH-C4HC3_MARCH"/>
    <property type="match status" value="1"/>
</dbReference>
<dbReference type="Gramene" id="ONI30814">
    <property type="protein sequence ID" value="ONI30814"/>
    <property type="gene ID" value="PRUPE_1G274900"/>
</dbReference>
<dbReference type="STRING" id="3760.M5XQH9"/>
<dbReference type="AlphaFoldDB" id="M5XQH9"/>
<evidence type="ECO:0000256" key="1">
    <source>
        <dbReference type="ARBA" id="ARBA00022723"/>
    </source>
</evidence>
<evidence type="ECO:0000256" key="3">
    <source>
        <dbReference type="ARBA" id="ARBA00022833"/>
    </source>
</evidence>
<name>M5XQH9_PRUPE</name>
<dbReference type="Proteomes" id="UP000006882">
    <property type="component" value="Chromosome G1"/>
</dbReference>
<dbReference type="HOGENOM" id="CLU_061276_1_2_1"/>
<sequence>MSDHLVLYVDRLLRPMAAQQPSEPPEVSSVPEPEPEPAGPDPVPDTADPSSSSSAEGAEEEEPLIQTAECRICQDEDSISNLESPCACCGSLKYAHRKCVQHWCNEKGDITCEICHQTYQPGYTAPPRPPSDETTIEIGGGWTLSGTPLSLDDPRILSITEAERQYLDTEYDEYSASSSSGAPFFRSAALILMALLILRHALRVTDSDNGDDTSAIFSLFLLRAAGFLLPAILWLGPSVSCSVDSKDRRLQHWQQHKLLLFFNLDNIWVYNLQ</sequence>
<evidence type="ECO:0000313" key="6">
    <source>
        <dbReference type="EMBL" id="ONI30814.1"/>
    </source>
</evidence>
<evidence type="ECO:0000256" key="4">
    <source>
        <dbReference type="SAM" id="MobiDB-lite"/>
    </source>
</evidence>
<dbReference type="SUPFAM" id="SSF57850">
    <property type="entry name" value="RING/U-box"/>
    <property type="match status" value="1"/>
</dbReference>
<dbReference type="InterPro" id="IPR011016">
    <property type="entry name" value="Znf_RING-CH"/>
</dbReference>
<dbReference type="InterPro" id="IPR033275">
    <property type="entry name" value="MARCH-like"/>
</dbReference>
<dbReference type="OMA" id="ICHQTYQ"/>
<dbReference type="GO" id="GO:0016020">
    <property type="term" value="C:membrane"/>
    <property type="evidence" value="ECO:0000318"/>
    <property type="project" value="GO_Central"/>
</dbReference>